<accession>A0A8C4QXF3</accession>
<dbReference type="GeneTree" id="ENSGT00940000161682"/>
<dbReference type="InterPro" id="IPR050403">
    <property type="entry name" value="Myosin_RLC"/>
</dbReference>
<dbReference type="Pfam" id="PF13833">
    <property type="entry name" value="EF-hand_8"/>
    <property type="match status" value="1"/>
</dbReference>
<dbReference type="PANTHER" id="PTHR23049">
    <property type="entry name" value="MYOSIN REGULATORY LIGHT CHAIN 2"/>
    <property type="match status" value="1"/>
</dbReference>
<feature type="domain" description="EF-hand" evidence="3">
    <location>
        <begin position="84"/>
        <end position="119"/>
    </location>
</feature>
<feature type="domain" description="EF-hand" evidence="3">
    <location>
        <begin position="14"/>
        <end position="49"/>
    </location>
</feature>
<evidence type="ECO:0000313" key="5">
    <source>
        <dbReference type="Proteomes" id="UP000694388"/>
    </source>
</evidence>
<dbReference type="FunFam" id="1.10.238.10:FF:000001">
    <property type="entry name" value="Calmodulin 1"/>
    <property type="match status" value="1"/>
</dbReference>
<dbReference type="PROSITE" id="PS50222">
    <property type="entry name" value="EF_HAND_2"/>
    <property type="match status" value="2"/>
</dbReference>
<reference evidence="4" key="1">
    <citation type="submission" date="2025-08" db="UniProtKB">
        <authorList>
            <consortium name="Ensembl"/>
        </authorList>
    </citation>
    <scope>IDENTIFICATION</scope>
</reference>
<proteinExistence type="predicted"/>
<protein>
    <submittedName>
        <fullName evidence="4">Myosin, light chain 7, regulatory</fullName>
    </submittedName>
</protein>
<keyword evidence="1" id="KW-0677">Repeat</keyword>
<evidence type="ECO:0000313" key="4">
    <source>
        <dbReference type="Ensembl" id="ENSEBUP00000021080.1"/>
    </source>
</evidence>
<dbReference type="InterPro" id="IPR002048">
    <property type="entry name" value="EF_hand_dom"/>
</dbReference>
<dbReference type="OMA" id="VAFPTHC"/>
<dbReference type="SUPFAM" id="SSF47473">
    <property type="entry name" value="EF-hand"/>
    <property type="match status" value="1"/>
</dbReference>
<keyword evidence="2" id="KW-0106">Calcium</keyword>
<dbReference type="AlphaFoldDB" id="A0A8C4QXF3"/>
<organism evidence="4 5">
    <name type="scientific">Eptatretus burgeri</name>
    <name type="common">Inshore hagfish</name>
    <dbReference type="NCBI Taxonomy" id="7764"/>
    <lineage>
        <taxon>Eukaryota</taxon>
        <taxon>Metazoa</taxon>
        <taxon>Chordata</taxon>
        <taxon>Craniata</taxon>
        <taxon>Vertebrata</taxon>
        <taxon>Cyclostomata</taxon>
        <taxon>Myxini</taxon>
        <taxon>Myxiniformes</taxon>
        <taxon>Myxinidae</taxon>
        <taxon>Eptatretinae</taxon>
        <taxon>Eptatretus</taxon>
    </lineage>
</organism>
<dbReference type="SMART" id="SM00054">
    <property type="entry name" value="EFh"/>
    <property type="match status" value="2"/>
</dbReference>
<evidence type="ECO:0000259" key="3">
    <source>
        <dbReference type="PROSITE" id="PS50222"/>
    </source>
</evidence>
<dbReference type="Ensembl" id="ENSEBUT00000021657.1">
    <property type="protein sequence ID" value="ENSEBUP00000021080.1"/>
    <property type="gene ID" value="ENSEBUG00000013035.1"/>
</dbReference>
<dbReference type="Pfam" id="PF13202">
    <property type="entry name" value="EF-hand_5"/>
    <property type="match status" value="1"/>
</dbReference>
<evidence type="ECO:0000256" key="2">
    <source>
        <dbReference type="ARBA" id="ARBA00022837"/>
    </source>
</evidence>
<dbReference type="Gene3D" id="1.10.238.10">
    <property type="entry name" value="EF-hand"/>
    <property type="match status" value="2"/>
</dbReference>
<evidence type="ECO:0000256" key="1">
    <source>
        <dbReference type="ARBA" id="ARBA00022737"/>
    </source>
</evidence>
<sequence length="154" mass="17550">MGKKELGKADFTEAQIKEFKDVFTIMDNNRDGVIDRSDLRQTFVAIGKTGVKDQELDEMLMEAHGPLNFEVFLDLFGSKLCGTDPEDVLLQAFQMFDDEGKGSIKFEEFKVYLTKWAAKFSPEEVEQMVKTSPIRADGQLDYRSLCYTITHGDE</sequence>
<dbReference type="InterPro" id="IPR011992">
    <property type="entry name" value="EF-hand-dom_pair"/>
</dbReference>
<reference evidence="4" key="2">
    <citation type="submission" date="2025-09" db="UniProtKB">
        <authorList>
            <consortium name="Ensembl"/>
        </authorList>
    </citation>
    <scope>IDENTIFICATION</scope>
</reference>
<dbReference type="GO" id="GO:0005509">
    <property type="term" value="F:calcium ion binding"/>
    <property type="evidence" value="ECO:0007669"/>
    <property type="project" value="InterPro"/>
</dbReference>
<dbReference type="InterPro" id="IPR018247">
    <property type="entry name" value="EF_Hand_1_Ca_BS"/>
</dbReference>
<name>A0A8C4QXF3_EPTBU</name>
<dbReference type="Proteomes" id="UP000694388">
    <property type="component" value="Unplaced"/>
</dbReference>
<dbReference type="PROSITE" id="PS00018">
    <property type="entry name" value="EF_HAND_1"/>
    <property type="match status" value="1"/>
</dbReference>
<keyword evidence="5" id="KW-1185">Reference proteome</keyword>